<accession>A0A7R9LG52</accession>
<dbReference type="EMBL" id="OC879279">
    <property type="protein sequence ID" value="CAD7641093.1"/>
    <property type="molecule type" value="Genomic_DNA"/>
</dbReference>
<organism evidence="1">
    <name type="scientific">Medioppia subpectinata</name>
    <dbReference type="NCBI Taxonomy" id="1979941"/>
    <lineage>
        <taxon>Eukaryota</taxon>
        <taxon>Metazoa</taxon>
        <taxon>Ecdysozoa</taxon>
        <taxon>Arthropoda</taxon>
        <taxon>Chelicerata</taxon>
        <taxon>Arachnida</taxon>
        <taxon>Acari</taxon>
        <taxon>Acariformes</taxon>
        <taxon>Sarcoptiformes</taxon>
        <taxon>Oribatida</taxon>
        <taxon>Brachypylina</taxon>
        <taxon>Oppioidea</taxon>
        <taxon>Oppiidae</taxon>
        <taxon>Medioppia</taxon>
    </lineage>
</organism>
<proteinExistence type="predicted"/>
<reference evidence="1" key="1">
    <citation type="submission" date="2020-11" db="EMBL/GenBank/DDBJ databases">
        <authorList>
            <person name="Tran Van P."/>
        </authorList>
    </citation>
    <scope>NUCLEOTIDE SEQUENCE</scope>
</reference>
<evidence type="ECO:0000313" key="1">
    <source>
        <dbReference type="EMBL" id="CAD7641093.1"/>
    </source>
</evidence>
<keyword evidence="2" id="KW-1185">Reference proteome</keyword>
<dbReference type="EMBL" id="CAJPIZ010024704">
    <property type="protein sequence ID" value="CAG2118550.1"/>
    <property type="molecule type" value="Genomic_DNA"/>
</dbReference>
<protein>
    <submittedName>
        <fullName evidence="1">Uncharacterized protein</fullName>
    </submittedName>
</protein>
<dbReference type="Proteomes" id="UP000759131">
    <property type="component" value="Unassembled WGS sequence"/>
</dbReference>
<name>A0A7R9LG52_9ACAR</name>
<feature type="non-terminal residue" evidence="1">
    <location>
        <position position="130"/>
    </location>
</feature>
<gene>
    <name evidence="1" type="ORF">OSB1V03_LOCUS18501</name>
</gene>
<dbReference type="AlphaFoldDB" id="A0A7R9LG52"/>
<sequence>LKYMGNELGDFAGKSLVTTDMQEIFEIVINRIHMLSKYRMEKKKKLSNKWKTTIGKKWSTNTGKLVVIKPFQFELCEDVDETLERARDAYFLPGSNDGNDNITIKAIDNHTNSIDIAHTIIAEKIVEEFK</sequence>
<evidence type="ECO:0000313" key="2">
    <source>
        <dbReference type="Proteomes" id="UP000759131"/>
    </source>
</evidence>